<evidence type="ECO:0000313" key="4">
    <source>
        <dbReference type="Proteomes" id="UP000799118"/>
    </source>
</evidence>
<dbReference type="SUPFAM" id="SSF53098">
    <property type="entry name" value="Ribonuclease H-like"/>
    <property type="match status" value="1"/>
</dbReference>
<feature type="domain" description="DNA mitochondrial polymerase exonuclease" evidence="2">
    <location>
        <begin position="25"/>
        <end position="372"/>
    </location>
</feature>
<feature type="non-terminal residue" evidence="3">
    <location>
        <position position="1"/>
    </location>
</feature>
<evidence type="ECO:0000313" key="3">
    <source>
        <dbReference type="EMBL" id="KAE9382461.1"/>
    </source>
</evidence>
<dbReference type="InterPro" id="IPR012337">
    <property type="entry name" value="RNaseH-like_sf"/>
</dbReference>
<name>A0A6A4GAE9_9AGAR</name>
<dbReference type="AlphaFoldDB" id="A0A6A4GAE9"/>
<dbReference type="GO" id="GO:0005760">
    <property type="term" value="C:gamma DNA polymerase complex"/>
    <property type="evidence" value="ECO:0007669"/>
    <property type="project" value="InterPro"/>
</dbReference>
<dbReference type="OrthoDB" id="3228849at2759"/>
<dbReference type="EMBL" id="ML771509">
    <property type="protein sequence ID" value="KAE9382461.1"/>
    <property type="molecule type" value="Genomic_DNA"/>
</dbReference>
<dbReference type="Pfam" id="PF18136">
    <property type="entry name" value="DNApol_Exo"/>
    <property type="match status" value="1"/>
</dbReference>
<sequence length="440" mass="49126">TYTNISLEHLSAHGLDPTQSSTLPSTQFTLPPLQGNNLLEHFYRIGVSSSEPYISLAQSFSETELPPIPDDWQLQAGWTKYYHSSDGSGYCKHVPFPAHDGEPESLLTFDVETMPKYHKYPILACAASPNAWYVWISPWILDPSNNSPDHLIPLVVGHNVSYNRGRVKEEYSLAGIKNRFMDTMSLHVAIKGISSHQRPAWQKYRKEKQDAIDSRDEAIEAVVHLLHDVEQQLDGLCQAIASGVMNNGGEVQKLVKLQNNLEESLSDLQTPQAESTSSSDTHQPDPSLTDAFLDNDGFIETSQKRWQDITSGNSLVDIAKLHCNIDILKEIRNDFMTSTPADILDGIHDYITYCATDVDATHAVYRKVLPEFLQACPHPVSFAGVATMGTGFLPVNEQWEAYIDRAERVWQAMEGKVRAGLENLTRAAVKDYQVSSLDTP</sequence>
<feature type="region of interest" description="Disordered" evidence="1">
    <location>
        <begin position="265"/>
        <end position="289"/>
    </location>
</feature>
<protein>
    <recommendedName>
        <fullName evidence="2">DNA mitochondrial polymerase exonuclease domain-containing protein</fullName>
    </recommendedName>
</protein>
<dbReference type="Gene3D" id="3.30.420.390">
    <property type="match status" value="2"/>
</dbReference>
<keyword evidence="4" id="KW-1185">Reference proteome</keyword>
<evidence type="ECO:0000256" key="1">
    <source>
        <dbReference type="SAM" id="MobiDB-lite"/>
    </source>
</evidence>
<proteinExistence type="predicted"/>
<evidence type="ECO:0000259" key="2">
    <source>
        <dbReference type="Pfam" id="PF18136"/>
    </source>
</evidence>
<dbReference type="GO" id="GO:0003887">
    <property type="term" value="F:DNA-directed DNA polymerase activity"/>
    <property type="evidence" value="ECO:0007669"/>
    <property type="project" value="TreeGrafter"/>
</dbReference>
<accession>A0A6A4GAE9</accession>
<dbReference type="InterPro" id="IPR002297">
    <property type="entry name" value="DNA-dir_DNA_pol_A_mt"/>
</dbReference>
<reference evidence="3" key="1">
    <citation type="journal article" date="2019" name="Environ. Microbiol.">
        <title>Fungal ecological strategies reflected in gene transcription - a case study of two litter decomposers.</title>
        <authorList>
            <person name="Barbi F."/>
            <person name="Kohler A."/>
            <person name="Barry K."/>
            <person name="Baskaran P."/>
            <person name="Daum C."/>
            <person name="Fauchery L."/>
            <person name="Ihrmark K."/>
            <person name="Kuo A."/>
            <person name="LaButti K."/>
            <person name="Lipzen A."/>
            <person name="Morin E."/>
            <person name="Grigoriev I.V."/>
            <person name="Henrissat B."/>
            <person name="Lindahl B."/>
            <person name="Martin F."/>
        </authorList>
    </citation>
    <scope>NUCLEOTIDE SEQUENCE</scope>
    <source>
        <strain evidence="3">JB14</strain>
    </source>
</reference>
<dbReference type="PRINTS" id="PR00867">
    <property type="entry name" value="DNAPOLG"/>
</dbReference>
<gene>
    <name evidence="3" type="ORF">BT96DRAFT_952169</name>
</gene>
<dbReference type="InterPro" id="IPR041336">
    <property type="entry name" value="DNApol_Exo"/>
</dbReference>
<dbReference type="GO" id="GO:0003677">
    <property type="term" value="F:DNA binding"/>
    <property type="evidence" value="ECO:0007669"/>
    <property type="project" value="InterPro"/>
</dbReference>
<dbReference type="PANTHER" id="PTHR10267:SF0">
    <property type="entry name" value="DNA POLYMERASE SUBUNIT GAMMA-1"/>
    <property type="match status" value="1"/>
</dbReference>
<dbReference type="PANTHER" id="PTHR10267">
    <property type="entry name" value="DNA POLYMERASE SUBUNIT GAMMA-1"/>
    <property type="match status" value="1"/>
</dbReference>
<dbReference type="GO" id="GO:0008408">
    <property type="term" value="F:3'-5' exonuclease activity"/>
    <property type="evidence" value="ECO:0007669"/>
    <property type="project" value="TreeGrafter"/>
</dbReference>
<organism evidence="3 4">
    <name type="scientific">Gymnopus androsaceus JB14</name>
    <dbReference type="NCBI Taxonomy" id="1447944"/>
    <lineage>
        <taxon>Eukaryota</taxon>
        <taxon>Fungi</taxon>
        <taxon>Dikarya</taxon>
        <taxon>Basidiomycota</taxon>
        <taxon>Agaricomycotina</taxon>
        <taxon>Agaricomycetes</taxon>
        <taxon>Agaricomycetidae</taxon>
        <taxon>Agaricales</taxon>
        <taxon>Marasmiineae</taxon>
        <taxon>Omphalotaceae</taxon>
        <taxon>Gymnopus</taxon>
    </lineage>
</organism>
<feature type="compositionally biased region" description="Polar residues" evidence="1">
    <location>
        <begin position="265"/>
        <end position="286"/>
    </location>
</feature>
<dbReference type="Proteomes" id="UP000799118">
    <property type="component" value="Unassembled WGS sequence"/>
</dbReference>
<dbReference type="GO" id="GO:0006264">
    <property type="term" value="P:mitochondrial DNA replication"/>
    <property type="evidence" value="ECO:0007669"/>
    <property type="project" value="TreeGrafter"/>
</dbReference>
<feature type="non-terminal residue" evidence="3">
    <location>
        <position position="440"/>
    </location>
</feature>